<dbReference type="STRING" id="1236220.SAMN04488112_11044"/>
<proteinExistence type="predicted"/>
<protein>
    <submittedName>
        <fullName evidence="1">UPF0716 protein FxsA</fullName>
    </submittedName>
</protein>
<dbReference type="OrthoDB" id="9792788at2"/>
<gene>
    <name evidence="1" type="ORF">SAMN04488112_11044</name>
</gene>
<dbReference type="PANTHER" id="PTHR35335:SF1">
    <property type="entry name" value="UPF0716 PROTEIN FXSA"/>
    <property type="match status" value="1"/>
</dbReference>
<accession>A0A1G6MMX5</accession>
<dbReference type="Proteomes" id="UP000199387">
    <property type="component" value="Unassembled WGS sequence"/>
</dbReference>
<evidence type="ECO:0000313" key="2">
    <source>
        <dbReference type="Proteomes" id="UP000199387"/>
    </source>
</evidence>
<dbReference type="EMBL" id="FMZA01000010">
    <property type="protein sequence ID" value="SDC56356.1"/>
    <property type="molecule type" value="Genomic_DNA"/>
</dbReference>
<dbReference type="RefSeq" id="WP_091569875.1">
    <property type="nucleotide sequence ID" value="NZ_FMZA01000010.1"/>
</dbReference>
<dbReference type="InterPro" id="IPR007313">
    <property type="entry name" value="FxsA"/>
</dbReference>
<dbReference type="GO" id="GO:0016020">
    <property type="term" value="C:membrane"/>
    <property type="evidence" value="ECO:0007669"/>
    <property type="project" value="InterPro"/>
</dbReference>
<organism evidence="1 2">
    <name type="scientific">Melghirimyces thermohalophilus</name>
    <dbReference type="NCBI Taxonomy" id="1236220"/>
    <lineage>
        <taxon>Bacteria</taxon>
        <taxon>Bacillati</taxon>
        <taxon>Bacillota</taxon>
        <taxon>Bacilli</taxon>
        <taxon>Bacillales</taxon>
        <taxon>Thermoactinomycetaceae</taxon>
        <taxon>Melghirimyces</taxon>
    </lineage>
</organism>
<keyword evidence="2" id="KW-1185">Reference proteome</keyword>
<dbReference type="NCBIfam" id="NF008528">
    <property type="entry name" value="PRK11463.1-2"/>
    <property type="match status" value="1"/>
</dbReference>
<reference evidence="1 2" key="1">
    <citation type="submission" date="2016-10" db="EMBL/GenBank/DDBJ databases">
        <authorList>
            <person name="de Groot N.N."/>
        </authorList>
    </citation>
    <scope>NUCLEOTIDE SEQUENCE [LARGE SCALE GENOMIC DNA]</scope>
    <source>
        <strain evidence="1 2">DSM 45514</strain>
    </source>
</reference>
<dbReference type="Pfam" id="PF04186">
    <property type="entry name" value="FxsA"/>
    <property type="match status" value="1"/>
</dbReference>
<sequence>MLRLIILLLIIVPALEIWGLVTVGNLIGAWPTVLLVIATGIAGGTLARREGVSTLRLAQLQLSRGELPGEAMLDGVCILGGGLLLLTPGFFTDIVGIPLLLPYTRGIVKWWVKRQLTRMIGEGRVFWHVRRR</sequence>
<name>A0A1G6MMX5_9BACL</name>
<evidence type="ECO:0000313" key="1">
    <source>
        <dbReference type="EMBL" id="SDC56356.1"/>
    </source>
</evidence>
<dbReference type="AlphaFoldDB" id="A0A1G6MMX5"/>
<dbReference type="PANTHER" id="PTHR35335">
    <property type="entry name" value="UPF0716 PROTEIN FXSA"/>
    <property type="match status" value="1"/>
</dbReference>